<organism evidence="2 3">
    <name type="scientific">Podarcis muralis</name>
    <name type="common">Wall lizard</name>
    <name type="synonym">Lacerta muralis</name>
    <dbReference type="NCBI Taxonomy" id="64176"/>
    <lineage>
        <taxon>Eukaryota</taxon>
        <taxon>Metazoa</taxon>
        <taxon>Chordata</taxon>
        <taxon>Craniata</taxon>
        <taxon>Vertebrata</taxon>
        <taxon>Euteleostomi</taxon>
        <taxon>Lepidosauria</taxon>
        <taxon>Squamata</taxon>
        <taxon>Bifurcata</taxon>
        <taxon>Unidentata</taxon>
        <taxon>Episquamata</taxon>
        <taxon>Laterata</taxon>
        <taxon>Lacertibaenia</taxon>
        <taxon>Lacertidae</taxon>
        <taxon>Podarcis</taxon>
    </lineage>
</organism>
<evidence type="ECO:0000313" key="3">
    <source>
        <dbReference type="Proteomes" id="UP000472272"/>
    </source>
</evidence>
<sequence>PSDAAGHSFFFSLKGKHFTNQLQRSVIPSSLIPLAILHPIPLFVPHPPFNHILFQCLVVYACVLTVLVFNKSEINVFDAQPLCGLHFTPK</sequence>
<reference evidence="2" key="2">
    <citation type="submission" date="2025-08" db="UniProtKB">
        <authorList>
            <consortium name="Ensembl"/>
        </authorList>
    </citation>
    <scope>IDENTIFICATION</scope>
</reference>
<dbReference type="GeneTree" id="ENSGT00960000189067"/>
<proteinExistence type="predicted"/>
<dbReference type="Proteomes" id="UP000472272">
    <property type="component" value="Chromosome 6"/>
</dbReference>
<evidence type="ECO:0000256" key="1">
    <source>
        <dbReference type="SAM" id="Phobius"/>
    </source>
</evidence>
<keyword evidence="3" id="KW-1185">Reference proteome</keyword>
<evidence type="ECO:0000313" key="2">
    <source>
        <dbReference type="Ensembl" id="ENSPMRP00000032345.1"/>
    </source>
</evidence>
<dbReference type="Ensembl" id="ENSPMRT00000034301.1">
    <property type="protein sequence ID" value="ENSPMRP00000032345.1"/>
    <property type="gene ID" value="ENSPMRG00000020966.1"/>
</dbReference>
<keyword evidence="1" id="KW-0472">Membrane</keyword>
<reference evidence="2 3" key="1">
    <citation type="journal article" date="2019" name="Proc. Natl. Acad. Sci. U.S.A.">
        <title>Regulatory changes in pterin and carotenoid genes underlie balanced color polymorphisms in the wall lizard.</title>
        <authorList>
            <person name="Andrade P."/>
            <person name="Pinho C."/>
            <person name="Perez I de Lanuza G."/>
            <person name="Afonso S."/>
            <person name="Brejcha J."/>
            <person name="Rubin C.J."/>
            <person name="Wallerman O."/>
            <person name="Pereira P."/>
            <person name="Sabatino S.J."/>
            <person name="Bellati A."/>
            <person name="Pellitteri-Rosa D."/>
            <person name="Bosakova Z."/>
            <person name="Bunikis I."/>
            <person name="Carretero M.A."/>
            <person name="Feiner N."/>
            <person name="Marsik P."/>
            <person name="Pauperio F."/>
            <person name="Salvi D."/>
            <person name="Soler L."/>
            <person name="While G.M."/>
            <person name="Uller T."/>
            <person name="Font E."/>
            <person name="Andersson L."/>
            <person name="Carneiro M."/>
        </authorList>
    </citation>
    <scope>NUCLEOTIDE SEQUENCE</scope>
</reference>
<feature type="transmembrane region" description="Helical" evidence="1">
    <location>
        <begin position="52"/>
        <end position="69"/>
    </location>
</feature>
<keyword evidence="1" id="KW-1133">Transmembrane helix</keyword>
<protein>
    <submittedName>
        <fullName evidence="2">Uncharacterized protein</fullName>
    </submittedName>
</protein>
<reference evidence="2" key="3">
    <citation type="submission" date="2025-09" db="UniProtKB">
        <authorList>
            <consortium name="Ensembl"/>
        </authorList>
    </citation>
    <scope>IDENTIFICATION</scope>
</reference>
<dbReference type="AlphaFoldDB" id="A0A670K7R1"/>
<name>A0A670K7R1_PODMU</name>
<keyword evidence="1" id="KW-0812">Transmembrane</keyword>
<accession>A0A670K7R1</accession>